<evidence type="ECO:0000256" key="1">
    <source>
        <dbReference type="ARBA" id="ARBA00022491"/>
    </source>
</evidence>
<protein>
    <submittedName>
        <fullName evidence="7">LacI family transcriptional regulator</fullName>
    </submittedName>
</protein>
<gene>
    <name evidence="7" type="ORF">GCM10007923_41310</name>
</gene>
<keyword evidence="1" id="KW-0678">Repressor</keyword>
<keyword evidence="8" id="KW-1185">Reference proteome</keyword>
<dbReference type="PANTHER" id="PTHR30146">
    <property type="entry name" value="LACI-RELATED TRANSCRIPTIONAL REPRESSOR"/>
    <property type="match status" value="1"/>
</dbReference>
<organism evidence="7 8">
    <name type="scientific">Shinella yambaruensis</name>
    <dbReference type="NCBI Taxonomy" id="415996"/>
    <lineage>
        <taxon>Bacteria</taxon>
        <taxon>Pseudomonadati</taxon>
        <taxon>Pseudomonadota</taxon>
        <taxon>Alphaproteobacteria</taxon>
        <taxon>Hyphomicrobiales</taxon>
        <taxon>Rhizobiaceae</taxon>
        <taxon>Shinella</taxon>
    </lineage>
</organism>
<dbReference type="RefSeq" id="WP_244769443.1">
    <property type="nucleotide sequence ID" value="NZ_BSOP01000034.1"/>
</dbReference>
<name>A0ABQ5ZPG7_9HYPH</name>
<evidence type="ECO:0000256" key="3">
    <source>
        <dbReference type="ARBA" id="ARBA00023125"/>
    </source>
</evidence>
<keyword evidence="2" id="KW-0805">Transcription regulation</keyword>
<keyword evidence="3" id="KW-0238">DNA-binding</keyword>
<dbReference type="PROSITE" id="PS50932">
    <property type="entry name" value="HTH_LACI_2"/>
    <property type="match status" value="1"/>
</dbReference>
<dbReference type="CDD" id="cd01392">
    <property type="entry name" value="HTH_LacI"/>
    <property type="match status" value="1"/>
</dbReference>
<evidence type="ECO:0000313" key="8">
    <source>
        <dbReference type="Proteomes" id="UP001156702"/>
    </source>
</evidence>
<dbReference type="SUPFAM" id="SSF47413">
    <property type="entry name" value="lambda repressor-like DNA-binding domains"/>
    <property type="match status" value="1"/>
</dbReference>
<sequence length="354" mass="38565">MGTDDEMDRMHSSPTARPRRATSYDVARAAGVAQSTVSRCFKDDAKISAKTRDHILKIASDMGYTGNALARSLITQRSNVVGVIVTAFTIRNNPELIYALGEALQNAGNSLFLMVVENDDAIGASLQKAMEYPLDGLICCAQMPEDWIRQFANRGVPMVFFNRLVDSSLVDCITLDHAGAGRRIAEALYRAGHRSVVCVRGPERAPVSQLRVDAFRDRMAEFGIGSIPTVCTDFSYADGRRRFLDLVGGMKRPDAVFCANDQLALGVIDACRFDLGWRIPEDISIIGFDDIAEAGRPSYALTTVRQPIVDMAETAASLLLARIGDPDLPPRRIMVPGELIERSSARLANGSPPA</sequence>
<dbReference type="Proteomes" id="UP001156702">
    <property type="component" value="Unassembled WGS sequence"/>
</dbReference>
<dbReference type="Gene3D" id="1.10.260.40">
    <property type="entry name" value="lambda repressor-like DNA-binding domains"/>
    <property type="match status" value="1"/>
</dbReference>
<reference evidence="8" key="1">
    <citation type="journal article" date="2019" name="Int. J. Syst. Evol. Microbiol.">
        <title>The Global Catalogue of Microorganisms (GCM) 10K type strain sequencing project: providing services to taxonomists for standard genome sequencing and annotation.</title>
        <authorList>
            <consortium name="The Broad Institute Genomics Platform"/>
            <consortium name="The Broad Institute Genome Sequencing Center for Infectious Disease"/>
            <person name="Wu L."/>
            <person name="Ma J."/>
        </authorList>
    </citation>
    <scope>NUCLEOTIDE SEQUENCE [LARGE SCALE GENOMIC DNA]</scope>
    <source>
        <strain evidence="8">NBRC 102122</strain>
    </source>
</reference>
<evidence type="ECO:0000256" key="2">
    <source>
        <dbReference type="ARBA" id="ARBA00023015"/>
    </source>
</evidence>
<feature type="region of interest" description="Disordered" evidence="5">
    <location>
        <begin position="1"/>
        <end position="21"/>
    </location>
</feature>
<dbReference type="SUPFAM" id="SSF53822">
    <property type="entry name" value="Periplasmic binding protein-like I"/>
    <property type="match status" value="1"/>
</dbReference>
<dbReference type="Gene3D" id="3.40.50.2300">
    <property type="match status" value="2"/>
</dbReference>
<keyword evidence="4" id="KW-0804">Transcription</keyword>
<proteinExistence type="predicted"/>
<dbReference type="Pfam" id="PF13377">
    <property type="entry name" value="Peripla_BP_3"/>
    <property type="match status" value="1"/>
</dbReference>
<accession>A0ABQ5ZPG7</accession>
<feature type="domain" description="HTH lacI-type" evidence="6">
    <location>
        <begin position="21"/>
        <end position="75"/>
    </location>
</feature>
<dbReference type="SMART" id="SM00354">
    <property type="entry name" value="HTH_LACI"/>
    <property type="match status" value="1"/>
</dbReference>
<dbReference type="EMBL" id="BSOP01000034">
    <property type="protein sequence ID" value="GLR52916.1"/>
    <property type="molecule type" value="Genomic_DNA"/>
</dbReference>
<evidence type="ECO:0000313" key="7">
    <source>
        <dbReference type="EMBL" id="GLR52916.1"/>
    </source>
</evidence>
<dbReference type="InterPro" id="IPR000843">
    <property type="entry name" value="HTH_LacI"/>
</dbReference>
<dbReference type="PANTHER" id="PTHR30146:SF148">
    <property type="entry name" value="HTH-TYPE TRANSCRIPTIONAL REPRESSOR PURR-RELATED"/>
    <property type="match status" value="1"/>
</dbReference>
<dbReference type="CDD" id="cd06278">
    <property type="entry name" value="PBP1_LacI-like"/>
    <property type="match status" value="1"/>
</dbReference>
<evidence type="ECO:0000256" key="5">
    <source>
        <dbReference type="SAM" id="MobiDB-lite"/>
    </source>
</evidence>
<dbReference type="Pfam" id="PF00356">
    <property type="entry name" value="LacI"/>
    <property type="match status" value="1"/>
</dbReference>
<evidence type="ECO:0000256" key="4">
    <source>
        <dbReference type="ARBA" id="ARBA00023163"/>
    </source>
</evidence>
<evidence type="ECO:0000259" key="6">
    <source>
        <dbReference type="PROSITE" id="PS50932"/>
    </source>
</evidence>
<dbReference type="InterPro" id="IPR046335">
    <property type="entry name" value="LacI/GalR-like_sensor"/>
</dbReference>
<dbReference type="InterPro" id="IPR010982">
    <property type="entry name" value="Lambda_DNA-bd_dom_sf"/>
</dbReference>
<dbReference type="InterPro" id="IPR028082">
    <property type="entry name" value="Peripla_BP_I"/>
</dbReference>
<comment type="caution">
    <text evidence="7">The sequence shown here is derived from an EMBL/GenBank/DDBJ whole genome shotgun (WGS) entry which is preliminary data.</text>
</comment>